<evidence type="ECO:0000256" key="4">
    <source>
        <dbReference type="ARBA" id="ARBA00022792"/>
    </source>
</evidence>
<evidence type="ECO:0000256" key="7">
    <source>
        <dbReference type="ARBA" id="ARBA00023136"/>
    </source>
</evidence>
<comment type="subcellular location">
    <subcellularLocation>
        <location evidence="1">Mitochondrion inner membrane</location>
    </subcellularLocation>
    <subcellularLocation>
        <location evidence="2">Mitochondrion intermembrane space</location>
    </subcellularLocation>
</comment>
<dbReference type="SUPFAM" id="SSF47473">
    <property type="entry name" value="EF-hand"/>
    <property type="match status" value="1"/>
</dbReference>
<feature type="domain" description="EF-hand" evidence="8">
    <location>
        <begin position="69"/>
        <end position="104"/>
    </location>
</feature>
<dbReference type="GO" id="GO:1990246">
    <property type="term" value="C:uniplex complex"/>
    <property type="evidence" value="ECO:0007669"/>
    <property type="project" value="TreeGrafter"/>
</dbReference>
<name>A0A8C4QA01_EPTBU</name>
<dbReference type="InterPro" id="IPR039800">
    <property type="entry name" value="MICU1/2/3"/>
</dbReference>
<evidence type="ECO:0000313" key="9">
    <source>
        <dbReference type="Ensembl" id="ENSEBUP00000011976.1"/>
    </source>
</evidence>
<keyword evidence="6" id="KW-0496">Mitochondrion</keyword>
<dbReference type="GO" id="GO:0005509">
    <property type="term" value="F:calcium ion binding"/>
    <property type="evidence" value="ECO:0007669"/>
    <property type="project" value="InterPro"/>
</dbReference>
<dbReference type="PANTHER" id="PTHR12294:SF13">
    <property type="entry name" value="MITOCHONDRIAL CALCIUM UPTAKE 3, ISOFORM D"/>
    <property type="match status" value="1"/>
</dbReference>
<dbReference type="Proteomes" id="UP000694388">
    <property type="component" value="Unplaced"/>
</dbReference>
<dbReference type="GO" id="GO:0036444">
    <property type="term" value="P:calcium import into the mitochondrion"/>
    <property type="evidence" value="ECO:0007669"/>
    <property type="project" value="TreeGrafter"/>
</dbReference>
<keyword evidence="7" id="KW-0472">Membrane</keyword>
<dbReference type="PANTHER" id="PTHR12294">
    <property type="entry name" value="EF HAND DOMAIN FAMILY A1,A2-RELATED"/>
    <property type="match status" value="1"/>
</dbReference>
<dbReference type="Ensembl" id="ENSEBUT00000012552.1">
    <property type="protein sequence ID" value="ENSEBUP00000011976.1"/>
    <property type="gene ID" value="ENSEBUG00000007646.1"/>
</dbReference>
<reference evidence="9" key="1">
    <citation type="submission" date="2025-08" db="UniProtKB">
        <authorList>
            <consortium name="Ensembl"/>
        </authorList>
    </citation>
    <scope>IDENTIFICATION</scope>
</reference>
<dbReference type="GeneTree" id="ENSGT00950000183079"/>
<dbReference type="GO" id="GO:0005758">
    <property type="term" value="C:mitochondrial intermembrane space"/>
    <property type="evidence" value="ECO:0007669"/>
    <property type="project" value="UniProtKB-SubCell"/>
</dbReference>
<evidence type="ECO:0000256" key="3">
    <source>
        <dbReference type="ARBA" id="ARBA00022737"/>
    </source>
</evidence>
<evidence type="ECO:0000256" key="6">
    <source>
        <dbReference type="ARBA" id="ARBA00023128"/>
    </source>
</evidence>
<reference evidence="9" key="2">
    <citation type="submission" date="2025-09" db="UniProtKB">
        <authorList>
            <consortium name="Ensembl"/>
        </authorList>
    </citation>
    <scope>IDENTIFICATION</scope>
</reference>
<accession>A0A8C4QA01</accession>
<evidence type="ECO:0000256" key="1">
    <source>
        <dbReference type="ARBA" id="ARBA00004273"/>
    </source>
</evidence>
<proteinExistence type="predicted"/>
<dbReference type="GO" id="GO:0051560">
    <property type="term" value="P:mitochondrial calcium ion homeostasis"/>
    <property type="evidence" value="ECO:0007669"/>
    <property type="project" value="TreeGrafter"/>
</dbReference>
<dbReference type="PROSITE" id="PS50222">
    <property type="entry name" value="EF_HAND_2"/>
    <property type="match status" value="1"/>
</dbReference>
<sequence>MTPLDFLQSLTSEKPRFKERKTLSTKEVKTLLASTPPLKSASSNLFQSLGNRGLLSYADYLFLLCILTKPQHGFKIAFKMFDTDGNEQVDKAEFIKLQQIFRKSRDNRKSNFQYNENLDTTLMVHLFGGKGKQYLTYSAFQCFAQALQYEVASLEFNHTARGLPYLNGGDFVRTILKHTSLSSKAESLA</sequence>
<protein>
    <recommendedName>
        <fullName evidence="8">EF-hand domain-containing protein</fullName>
    </recommendedName>
</protein>
<organism evidence="9 10">
    <name type="scientific">Eptatretus burgeri</name>
    <name type="common">Inshore hagfish</name>
    <dbReference type="NCBI Taxonomy" id="7764"/>
    <lineage>
        <taxon>Eukaryota</taxon>
        <taxon>Metazoa</taxon>
        <taxon>Chordata</taxon>
        <taxon>Craniata</taxon>
        <taxon>Vertebrata</taxon>
        <taxon>Cyclostomata</taxon>
        <taxon>Myxini</taxon>
        <taxon>Myxiniformes</taxon>
        <taxon>Myxinidae</taxon>
        <taxon>Eptatretinae</taxon>
        <taxon>Eptatretus</taxon>
    </lineage>
</organism>
<evidence type="ECO:0000256" key="2">
    <source>
        <dbReference type="ARBA" id="ARBA00004569"/>
    </source>
</evidence>
<keyword evidence="3" id="KW-0677">Repeat</keyword>
<dbReference type="AlphaFoldDB" id="A0A8C4QA01"/>
<dbReference type="InterPro" id="IPR002048">
    <property type="entry name" value="EF_hand_dom"/>
</dbReference>
<dbReference type="Gene3D" id="1.10.238.10">
    <property type="entry name" value="EF-hand"/>
    <property type="match status" value="1"/>
</dbReference>
<keyword evidence="4" id="KW-0999">Mitochondrion inner membrane</keyword>
<dbReference type="InterPro" id="IPR011992">
    <property type="entry name" value="EF-hand-dom_pair"/>
</dbReference>
<keyword evidence="5" id="KW-0809">Transit peptide</keyword>
<evidence type="ECO:0000259" key="8">
    <source>
        <dbReference type="PROSITE" id="PS50222"/>
    </source>
</evidence>
<evidence type="ECO:0000313" key="10">
    <source>
        <dbReference type="Proteomes" id="UP000694388"/>
    </source>
</evidence>
<keyword evidence="10" id="KW-1185">Reference proteome</keyword>
<evidence type="ECO:0000256" key="5">
    <source>
        <dbReference type="ARBA" id="ARBA00022946"/>
    </source>
</evidence>